<dbReference type="RefSeq" id="WP_367779870.1">
    <property type="nucleotide sequence ID" value="NZ_JBFMIA010000010.1"/>
</dbReference>
<keyword evidence="3" id="KW-1185">Reference proteome</keyword>
<feature type="domain" description="N-acetyltransferase" evidence="1">
    <location>
        <begin position="129"/>
        <end position="268"/>
    </location>
</feature>
<organism evidence="2 3">
    <name type="scientific">Jeotgalibacillus marinus</name>
    <dbReference type="NCBI Taxonomy" id="86667"/>
    <lineage>
        <taxon>Bacteria</taxon>
        <taxon>Bacillati</taxon>
        <taxon>Bacillota</taxon>
        <taxon>Bacilli</taxon>
        <taxon>Bacillales</taxon>
        <taxon>Caryophanaceae</taxon>
        <taxon>Jeotgalibacillus</taxon>
    </lineage>
</organism>
<gene>
    <name evidence="2" type="ORF">AB1471_11280</name>
</gene>
<evidence type="ECO:0000259" key="1">
    <source>
        <dbReference type="PROSITE" id="PS51186"/>
    </source>
</evidence>
<dbReference type="EMBL" id="JBFMIA010000010">
    <property type="protein sequence ID" value="MEW9502377.1"/>
    <property type="molecule type" value="Genomic_DNA"/>
</dbReference>
<evidence type="ECO:0000313" key="2">
    <source>
        <dbReference type="EMBL" id="MEW9502377.1"/>
    </source>
</evidence>
<dbReference type="CDD" id="cd04301">
    <property type="entry name" value="NAT_SF"/>
    <property type="match status" value="1"/>
</dbReference>
<name>A0ABV3Q505_9BACL</name>
<comment type="caution">
    <text evidence="2">The sequence shown here is derived from an EMBL/GenBank/DDBJ whole genome shotgun (WGS) entry which is preliminary data.</text>
</comment>
<protein>
    <submittedName>
        <fullName evidence="2">GNAT family N-acetyltransferase</fullName>
    </submittedName>
</protein>
<dbReference type="SUPFAM" id="SSF55729">
    <property type="entry name" value="Acyl-CoA N-acyltransferases (Nat)"/>
    <property type="match status" value="1"/>
</dbReference>
<dbReference type="Gene3D" id="3.40.630.30">
    <property type="match status" value="1"/>
</dbReference>
<dbReference type="InterPro" id="IPR000182">
    <property type="entry name" value="GNAT_dom"/>
</dbReference>
<dbReference type="PANTHER" id="PTHR42791">
    <property type="entry name" value="GNAT FAMILY ACETYLTRANSFERASE"/>
    <property type="match status" value="1"/>
</dbReference>
<dbReference type="PROSITE" id="PS51186">
    <property type="entry name" value="GNAT"/>
    <property type="match status" value="1"/>
</dbReference>
<evidence type="ECO:0000313" key="3">
    <source>
        <dbReference type="Proteomes" id="UP001556040"/>
    </source>
</evidence>
<dbReference type="InterPro" id="IPR052523">
    <property type="entry name" value="Trichothecene_AcTrans"/>
</dbReference>
<dbReference type="PANTHER" id="PTHR42791:SF1">
    <property type="entry name" value="N-ACETYLTRANSFERASE DOMAIN-CONTAINING PROTEIN"/>
    <property type="match status" value="1"/>
</dbReference>
<reference evidence="2 3" key="1">
    <citation type="journal article" date="1979" name="Int. J. Syst. Evol. Microbiol.">
        <title>Bacillus globisporus subsp. marinus subsp. nov.</title>
        <authorList>
            <person name="Liu H."/>
        </authorList>
    </citation>
    <scope>NUCLEOTIDE SEQUENCE [LARGE SCALE GENOMIC DNA]</scope>
    <source>
        <strain evidence="2 3">DSM 1297</strain>
    </source>
</reference>
<proteinExistence type="predicted"/>
<sequence length="268" mass="30223">MHQNLSGEEMILDNLVTRVTSVAKSMEGLKVTEQKNVVKVNSGVPSDTFNVIIPLSNDTEDSLKELSYAIQSFQTKAFPVSIWVDQRFITNSLLNMLKEVGFEEAERNVTMKLDRLNDHQPFEVSKKEVEIRQVQSIEDLLMYSDVLQSLFGATPEANAIDAYFKKIAPEFNYEQNDIKMYIGISENRVVSTGIIVEAGKSYGIYDIATREDVRGKGFGSTMFQYLLKQLATPVIKPCVLQASPDGINIYKRAGFQEVGEIIVFEKNR</sequence>
<dbReference type="InterPro" id="IPR016181">
    <property type="entry name" value="Acyl_CoA_acyltransferase"/>
</dbReference>
<dbReference type="Pfam" id="PF13508">
    <property type="entry name" value="Acetyltransf_7"/>
    <property type="match status" value="1"/>
</dbReference>
<accession>A0ABV3Q505</accession>
<dbReference type="Proteomes" id="UP001556040">
    <property type="component" value="Unassembled WGS sequence"/>
</dbReference>